<evidence type="ECO:0000256" key="2">
    <source>
        <dbReference type="ARBA" id="ARBA00022448"/>
    </source>
</evidence>
<evidence type="ECO:0000256" key="1">
    <source>
        <dbReference type="ARBA" id="ARBA00001927"/>
    </source>
</evidence>
<keyword evidence="10" id="KW-1185">Reference proteome</keyword>
<proteinExistence type="predicted"/>
<reference evidence="10" key="1">
    <citation type="journal article" date="2019" name="Int. J. Syst. Evol. Microbiol.">
        <title>The Global Catalogue of Microorganisms (GCM) 10K type strain sequencing project: providing services to taxonomists for standard genome sequencing and annotation.</title>
        <authorList>
            <consortium name="The Broad Institute Genomics Platform"/>
            <consortium name="The Broad Institute Genome Sequencing Center for Infectious Disease"/>
            <person name="Wu L."/>
            <person name="Ma J."/>
        </authorList>
    </citation>
    <scope>NUCLEOTIDE SEQUENCE [LARGE SCALE GENOMIC DNA]</scope>
    <source>
        <strain evidence="10">JCM 14545</strain>
    </source>
</reference>
<evidence type="ECO:0000256" key="8">
    <source>
        <dbReference type="RuleBase" id="RU368020"/>
    </source>
</evidence>
<dbReference type="Gene3D" id="3.30.70.20">
    <property type="match status" value="1"/>
</dbReference>
<sequence length="65" mass="7070">MRIIADRDRCVGAGQCVLTEPAVFDQSEDDGTVLVQRDEVDGEILVSVQEAVHVCPSQALSLKQE</sequence>
<keyword evidence="5 8" id="KW-0408">Iron</keyword>
<keyword evidence="3 8" id="KW-0479">Metal-binding</keyword>
<protein>
    <recommendedName>
        <fullName evidence="8">Ferredoxin</fullName>
    </recommendedName>
</protein>
<evidence type="ECO:0000256" key="6">
    <source>
        <dbReference type="ARBA" id="ARBA00023014"/>
    </source>
</evidence>
<evidence type="ECO:0000256" key="3">
    <source>
        <dbReference type="ARBA" id="ARBA00022723"/>
    </source>
</evidence>
<dbReference type="SUPFAM" id="SSF54862">
    <property type="entry name" value="4Fe-4S ferredoxins"/>
    <property type="match status" value="1"/>
</dbReference>
<name>A0ABP5D9Q8_9PSEU</name>
<dbReference type="PRINTS" id="PR00352">
    <property type="entry name" value="3FE4SFRDOXIN"/>
</dbReference>
<dbReference type="PANTHER" id="PTHR36923">
    <property type="entry name" value="FERREDOXIN"/>
    <property type="match status" value="1"/>
</dbReference>
<keyword evidence="6 8" id="KW-0411">Iron-sulfur</keyword>
<evidence type="ECO:0000256" key="7">
    <source>
        <dbReference type="ARBA" id="ARBA00023291"/>
    </source>
</evidence>
<dbReference type="InterPro" id="IPR001080">
    <property type="entry name" value="3Fe4S_ferredoxin"/>
</dbReference>
<evidence type="ECO:0000313" key="9">
    <source>
        <dbReference type="EMBL" id="GAA1975197.1"/>
    </source>
</evidence>
<evidence type="ECO:0000256" key="4">
    <source>
        <dbReference type="ARBA" id="ARBA00022982"/>
    </source>
</evidence>
<keyword evidence="7" id="KW-0003">3Fe-4S</keyword>
<keyword evidence="4 8" id="KW-0249">Electron transport</keyword>
<dbReference type="RefSeq" id="WP_344425774.1">
    <property type="nucleotide sequence ID" value="NZ_BAAANN010000026.1"/>
</dbReference>
<gene>
    <name evidence="9" type="ORF">GCM10009754_58140</name>
</gene>
<dbReference type="EMBL" id="BAAANN010000026">
    <property type="protein sequence ID" value="GAA1975197.1"/>
    <property type="molecule type" value="Genomic_DNA"/>
</dbReference>
<dbReference type="InterPro" id="IPR051269">
    <property type="entry name" value="Fe-S_cluster_ET"/>
</dbReference>
<organism evidence="9 10">
    <name type="scientific">Amycolatopsis minnesotensis</name>
    <dbReference type="NCBI Taxonomy" id="337894"/>
    <lineage>
        <taxon>Bacteria</taxon>
        <taxon>Bacillati</taxon>
        <taxon>Actinomycetota</taxon>
        <taxon>Actinomycetes</taxon>
        <taxon>Pseudonocardiales</taxon>
        <taxon>Pseudonocardiaceae</taxon>
        <taxon>Amycolatopsis</taxon>
    </lineage>
</organism>
<dbReference type="PANTHER" id="PTHR36923:SF3">
    <property type="entry name" value="FERREDOXIN"/>
    <property type="match status" value="1"/>
</dbReference>
<evidence type="ECO:0000313" key="10">
    <source>
        <dbReference type="Proteomes" id="UP001501116"/>
    </source>
</evidence>
<dbReference type="Proteomes" id="UP001501116">
    <property type="component" value="Unassembled WGS sequence"/>
</dbReference>
<accession>A0ABP5D9Q8</accession>
<keyword evidence="2 8" id="KW-0813">Transport</keyword>
<comment type="function">
    <text evidence="8">Ferredoxins are iron-sulfur proteins that transfer electrons in a wide variety of metabolic reactions.</text>
</comment>
<dbReference type="Pfam" id="PF13459">
    <property type="entry name" value="Fer4_15"/>
    <property type="match status" value="1"/>
</dbReference>
<comment type="cofactor">
    <cofactor evidence="1">
        <name>[3Fe-4S] cluster</name>
        <dbReference type="ChEBI" id="CHEBI:21137"/>
    </cofactor>
</comment>
<comment type="caution">
    <text evidence="9">The sequence shown here is derived from an EMBL/GenBank/DDBJ whole genome shotgun (WGS) entry which is preliminary data.</text>
</comment>
<evidence type="ECO:0000256" key="5">
    <source>
        <dbReference type="ARBA" id="ARBA00023004"/>
    </source>
</evidence>